<protein>
    <submittedName>
        <fullName evidence="3">DUF2273 domain-containing protein</fullName>
    </submittedName>
</protein>
<keyword evidence="4" id="KW-1185">Reference proteome</keyword>
<name>A0A059MMW4_9NOCA</name>
<dbReference type="EMBL" id="CP106982">
    <property type="protein sequence ID" value="UYF96052.1"/>
    <property type="molecule type" value="Genomic_DNA"/>
</dbReference>
<evidence type="ECO:0000313" key="2">
    <source>
        <dbReference type="EMBL" id="GES35014.1"/>
    </source>
</evidence>
<accession>A0A059MMW4</accession>
<evidence type="ECO:0000313" key="3">
    <source>
        <dbReference type="EMBL" id="UYF96052.1"/>
    </source>
</evidence>
<dbReference type="EMBL" id="BLAH01000006">
    <property type="protein sequence ID" value="GES35014.1"/>
    <property type="molecule type" value="Genomic_DNA"/>
</dbReference>
<evidence type="ECO:0000313" key="4">
    <source>
        <dbReference type="Proteomes" id="UP000325466"/>
    </source>
</evidence>
<gene>
    <name evidence="3" type="ORF">OCS65_10010</name>
    <name evidence="2" type="ORF">RAJCM14343_0258</name>
</gene>
<dbReference type="AlphaFoldDB" id="A0A059MMW4"/>
<reference evidence="2 4" key="1">
    <citation type="journal article" date="2018" name="Biodegradation">
        <title>1,4-Dioxane degradation characteristics of Rhodococcus aetherivorans JCM 14343.</title>
        <authorList>
            <person name="Inoue D."/>
            <person name="Tsunoda T."/>
            <person name="Yamamoto N."/>
            <person name="Ike M."/>
            <person name="Sei K."/>
        </authorList>
    </citation>
    <scope>NUCLEOTIDE SEQUENCE [LARGE SCALE GENOMIC DNA]</scope>
    <source>
        <strain evidence="2 4">JCM 14343</strain>
    </source>
</reference>
<dbReference type="KEGG" id="rav:AAT18_18715"/>
<accession>N1M410</accession>
<keyword evidence="1" id="KW-1133">Transmembrane helix</keyword>
<evidence type="ECO:0000313" key="5">
    <source>
        <dbReference type="Proteomes" id="UP001163947"/>
    </source>
</evidence>
<feature type="transmembrane region" description="Helical" evidence="1">
    <location>
        <begin position="12"/>
        <end position="40"/>
    </location>
</feature>
<accession>A0A0F6VKM1</accession>
<dbReference type="Proteomes" id="UP001163947">
    <property type="component" value="Chromosome"/>
</dbReference>
<evidence type="ECO:0000256" key="1">
    <source>
        <dbReference type="SAM" id="Phobius"/>
    </source>
</evidence>
<dbReference type="Proteomes" id="UP000325466">
    <property type="component" value="Unassembled WGS sequence"/>
</dbReference>
<organism evidence="3 5">
    <name type="scientific">Rhodococcus aetherivorans</name>
    <dbReference type="NCBI Taxonomy" id="191292"/>
    <lineage>
        <taxon>Bacteria</taxon>
        <taxon>Bacillati</taxon>
        <taxon>Actinomycetota</taxon>
        <taxon>Actinomycetes</taxon>
        <taxon>Mycobacteriales</taxon>
        <taxon>Nocardiaceae</taxon>
        <taxon>Rhodococcus</taxon>
    </lineage>
</organism>
<dbReference type="GeneID" id="83620753"/>
<reference evidence="2" key="2">
    <citation type="submission" date="2019-10" db="EMBL/GenBank/DDBJ databases">
        <title>Draft genome sequence of Rhodococcus aetherivorans JCM 14343.</title>
        <authorList>
            <person name="Inoue D."/>
            <person name="Nakazawa M."/>
            <person name="Yamamoto N."/>
            <person name="Sei K."/>
            <person name="Ike M."/>
        </authorList>
    </citation>
    <scope>NUCLEOTIDE SEQUENCE</scope>
    <source>
        <strain evidence="2">JCM 14343</strain>
    </source>
</reference>
<sequence>MNHTPVSNTAVGLLAGLLLALAGILGGFSGLLFGILLGALGMAIGAHRDGLLDLGALLRSRGRG</sequence>
<keyword evidence="1" id="KW-0472">Membrane</keyword>
<dbReference type="RefSeq" id="WP_003937668.1">
    <property type="nucleotide sequence ID" value="NZ_BAAAYP010000045.1"/>
</dbReference>
<reference evidence="3" key="3">
    <citation type="submission" date="2022-09" db="EMBL/GenBank/DDBJ databases">
        <title>The genome sequence of Rhodococcus aetherivorans N1.</title>
        <authorList>
            <person name="Jiang W."/>
        </authorList>
    </citation>
    <scope>NUCLEOTIDE SEQUENCE</scope>
    <source>
        <strain evidence="3">N1</strain>
    </source>
</reference>
<proteinExistence type="predicted"/>
<keyword evidence="1" id="KW-0812">Transmembrane</keyword>